<dbReference type="FunFam" id="2.10.109.10:FF:000005">
    <property type="entry name" value="Mitochondrial inner membrane protease subunit"/>
    <property type="match status" value="1"/>
</dbReference>
<evidence type="ECO:0000256" key="12">
    <source>
        <dbReference type="SAM" id="MobiDB-lite"/>
    </source>
</evidence>
<dbReference type="Gene3D" id="2.10.109.10">
    <property type="entry name" value="Umud Fragment, subunit A"/>
    <property type="match status" value="1"/>
</dbReference>
<evidence type="ECO:0000259" key="13">
    <source>
        <dbReference type="Pfam" id="PF10502"/>
    </source>
</evidence>
<feature type="domain" description="Peptidase S26" evidence="13">
    <location>
        <begin position="24"/>
        <end position="104"/>
    </location>
</feature>
<evidence type="ECO:0000256" key="10">
    <source>
        <dbReference type="PIRSR" id="PIRSR600223-1"/>
    </source>
</evidence>
<dbReference type="GO" id="GO:0006465">
    <property type="term" value="P:signal peptide processing"/>
    <property type="evidence" value="ECO:0007669"/>
    <property type="project" value="InterPro"/>
</dbReference>
<accession>A0A4V3AZM7</accession>
<reference evidence="14 15" key="1">
    <citation type="submission" date="2018-06" db="EMBL/GenBank/DDBJ databases">
        <title>A transcriptomic atlas of mushroom development highlights an independent origin of complex multicellularity.</title>
        <authorList>
            <consortium name="DOE Joint Genome Institute"/>
            <person name="Krizsan K."/>
            <person name="Almasi E."/>
            <person name="Merenyi Z."/>
            <person name="Sahu N."/>
            <person name="Viragh M."/>
            <person name="Koszo T."/>
            <person name="Mondo S."/>
            <person name="Kiss B."/>
            <person name="Balint B."/>
            <person name="Kues U."/>
            <person name="Barry K."/>
            <person name="Hegedus J.C."/>
            <person name="Henrissat B."/>
            <person name="Johnson J."/>
            <person name="Lipzen A."/>
            <person name="Ohm R."/>
            <person name="Nagy I."/>
            <person name="Pangilinan J."/>
            <person name="Yan J."/>
            <person name="Xiong Y."/>
            <person name="Grigoriev I.V."/>
            <person name="Hibbett D.S."/>
            <person name="Nagy L.G."/>
        </authorList>
    </citation>
    <scope>NUCLEOTIDE SEQUENCE [LARGE SCALE GENOMIC DNA]</scope>
    <source>
        <strain evidence="14 15">SZMC22713</strain>
    </source>
</reference>
<dbReference type="InterPro" id="IPR000223">
    <property type="entry name" value="Pept_S26A_signal_pept_1"/>
</dbReference>
<evidence type="ECO:0000256" key="3">
    <source>
        <dbReference type="ARBA" id="ARBA00022670"/>
    </source>
</evidence>
<evidence type="ECO:0000256" key="5">
    <source>
        <dbReference type="ARBA" id="ARBA00022792"/>
    </source>
</evidence>
<keyword evidence="5 11" id="KW-0999">Mitochondrion inner membrane</keyword>
<evidence type="ECO:0000256" key="1">
    <source>
        <dbReference type="ARBA" id="ARBA00004434"/>
    </source>
</evidence>
<evidence type="ECO:0000256" key="8">
    <source>
        <dbReference type="ARBA" id="ARBA00023128"/>
    </source>
</evidence>
<keyword evidence="8 11" id="KW-0496">Mitochondrion</keyword>
<keyword evidence="15" id="KW-1185">Reference proteome</keyword>
<dbReference type="VEuPathDB" id="FungiDB:BD410DRAFT_37671"/>
<dbReference type="PRINTS" id="PR00727">
    <property type="entry name" value="LEADERPTASE"/>
</dbReference>
<dbReference type="Pfam" id="PF10502">
    <property type="entry name" value="Peptidase_S26"/>
    <property type="match status" value="1"/>
</dbReference>
<dbReference type="PANTHER" id="PTHR46041:SF2">
    <property type="entry name" value="MITOCHONDRIAL INNER MEMBRANE PROTEASE SUBUNIT 2"/>
    <property type="match status" value="1"/>
</dbReference>
<dbReference type="EC" id="3.4.21.-" evidence="11"/>
<dbReference type="SUPFAM" id="SSF51306">
    <property type="entry name" value="LexA/Signal peptidase"/>
    <property type="match status" value="1"/>
</dbReference>
<name>A0A4V3AZM7_9AGAM</name>
<dbReference type="Proteomes" id="UP000294933">
    <property type="component" value="Unassembled WGS sequence"/>
</dbReference>
<dbReference type="EMBL" id="ML170156">
    <property type="protein sequence ID" value="TDL29718.1"/>
    <property type="molecule type" value="Genomic_DNA"/>
</dbReference>
<dbReference type="InterPro" id="IPR036286">
    <property type="entry name" value="LexA/Signal_pep-like_sf"/>
</dbReference>
<evidence type="ECO:0000256" key="7">
    <source>
        <dbReference type="ARBA" id="ARBA00022989"/>
    </source>
</evidence>
<dbReference type="NCBIfam" id="TIGR02227">
    <property type="entry name" value="sigpep_I_bact"/>
    <property type="match status" value="1"/>
</dbReference>
<evidence type="ECO:0000313" key="15">
    <source>
        <dbReference type="Proteomes" id="UP000294933"/>
    </source>
</evidence>
<feature type="active site" evidence="10">
    <location>
        <position position="93"/>
    </location>
</feature>
<dbReference type="AlphaFoldDB" id="A0A4V3AZM7"/>
<protein>
    <recommendedName>
        <fullName evidence="11">Mitochondrial inner membrane protease subunit</fullName>
        <ecNumber evidence="11">3.4.21.-</ecNumber>
    </recommendedName>
</protein>
<keyword evidence="9" id="KW-0472">Membrane</keyword>
<evidence type="ECO:0000256" key="6">
    <source>
        <dbReference type="ARBA" id="ARBA00022801"/>
    </source>
</evidence>
<evidence type="ECO:0000256" key="4">
    <source>
        <dbReference type="ARBA" id="ARBA00022692"/>
    </source>
</evidence>
<evidence type="ECO:0000313" key="14">
    <source>
        <dbReference type="EMBL" id="TDL29718.1"/>
    </source>
</evidence>
<feature type="compositionally biased region" description="Basic and acidic residues" evidence="12">
    <location>
        <begin position="181"/>
        <end position="191"/>
    </location>
</feature>
<keyword evidence="6 11" id="KW-0378">Hydrolase</keyword>
<dbReference type="PANTHER" id="PTHR46041">
    <property type="entry name" value="MITOCHONDRIAL INNER MEMBRANE PROTEASE SUBUNIT 2"/>
    <property type="match status" value="1"/>
</dbReference>
<organism evidence="14 15">
    <name type="scientific">Rickenella mellea</name>
    <dbReference type="NCBI Taxonomy" id="50990"/>
    <lineage>
        <taxon>Eukaryota</taxon>
        <taxon>Fungi</taxon>
        <taxon>Dikarya</taxon>
        <taxon>Basidiomycota</taxon>
        <taxon>Agaricomycotina</taxon>
        <taxon>Agaricomycetes</taxon>
        <taxon>Hymenochaetales</taxon>
        <taxon>Rickenellaceae</taxon>
        <taxon>Rickenella</taxon>
    </lineage>
</organism>
<dbReference type="OrthoDB" id="308440at2759"/>
<dbReference type="GO" id="GO:0006627">
    <property type="term" value="P:protein processing involved in protein targeting to mitochondrion"/>
    <property type="evidence" value="ECO:0007669"/>
    <property type="project" value="InterPro"/>
</dbReference>
<dbReference type="InterPro" id="IPR037730">
    <property type="entry name" value="IMP2"/>
</dbReference>
<dbReference type="InterPro" id="IPR019533">
    <property type="entry name" value="Peptidase_S26"/>
</dbReference>
<feature type="active site" evidence="10">
    <location>
        <position position="44"/>
    </location>
</feature>
<evidence type="ECO:0000256" key="11">
    <source>
        <dbReference type="RuleBase" id="RU362041"/>
    </source>
</evidence>
<evidence type="ECO:0000256" key="9">
    <source>
        <dbReference type="ARBA" id="ARBA00023136"/>
    </source>
</evidence>
<keyword evidence="4" id="KW-0812">Transmembrane</keyword>
<proteinExistence type="inferred from homology"/>
<comment type="similarity">
    <text evidence="2">Belongs to the peptidase S26 family. IMP2 subfamily.</text>
</comment>
<comment type="subcellular location">
    <subcellularLocation>
        <location evidence="1">Mitochondrion inner membrane</location>
        <topology evidence="1">Single-pass membrane protein</topology>
    </subcellularLocation>
</comment>
<keyword evidence="7" id="KW-1133">Transmembrane helix</keyword>
<gene>
    <name evidence="14" type="ORF">BD410DRAFT_37671</name>
</gene>
<keyword evidence="3 11" id="KW-0645">Protease</keyword>
<evidence type="ECO:0000256" key="2">
    <source>
        <dbReference type="ARBA" id="ARBA00007066"/>
    </source>
</evidence>
<dbReference type="CDD" id="cd06530">
    <property type="entry name" value="S26_SPase_I"/>
    <property type="match status" value="1"/>
</dbReference>
<dbReference type="STRING" id="50990.A0A4V3AZM7"/>
<sequence length="202" mass="22849">MSFRRFTFHTSKNRGKWLSALLWVPVGLVFTKCGYTVMAVRGTSMQPTLNPEPLIRRDIAVFDRYSVSSLHDVRRGDIVAFKSPGNANELLVKRVLALEGDVVQTLPPYPDKEVTIPAGHSWVEGDESFRTFDSNRFGPIPLGLVDSKVMFILWPLNRFGWLSSTTGGEKISSQGSPWRKGHAEVERERWRSSRVTVKSKLD</sequence>
<dbReference type="GO" id="GO:0004252">
    <property type="term" value="F:serine-type endopeptidase activity"/>
    <property type="evidence" value="ECO:0007669"/>
    <property type="project" value="InterPro"/>
</dbReference>
<feature type="region of interest" description="Disordered" evidence="12">
    <location>
        <begin position="167"/>
        <end position="202"/>
    </location>
</feature>
<feature type="compositionally biased region" description="Polar residues" evidence="12">
    <location>
        <begin position="167"/>
        <end position="176"/>
    </location>
</feature>
<dbReference type="GO" id="GO:0042720">
    <property type="term" value="C:mitochondrial inner membrane peptidase complex"/>
    <property type="evidence" value="ECO:0007669"/>
    <property type="project" value="InterPro"/>
</dbReference>